<reference evidence="1" key="1">
    <citation type="journal article" date="2012" name="PLoS ONE">
        <title>Gene sets for utilization of primary and secondary nutrition supplies in the distal gut of endangered iberian lynx.</title>
        <authorList>
            <person name="Alcaide M."/>
            <person name="Messina E."/>
            <person name="Richter M."/>
            <person name="Bargiela R."/>
            <person name="Peplies J."/>
            <person name="Huws S.A."/>
            <person name="Newbold C.J."/>
            <person name="Golyshin P.N."/>
            <person name="Simon M.A."/>
            <person name="Lopez G."/>
            <person name="Yakimov M.M."/>
            <person name="Ferrer M."/>
        </authorList>
    </citation>
    <scope>NUCLEOTIDE SEQUENCE</scope>
</reference>
<comment type="caution">
    <text evidence="1">The sequence shown here is derived from an EMBL/GenBank/DDBJ whole genome shotgun (WGS) entry which is preliminary data.</text>
</comment>
<evidence type="ECO:0008006" key="2">
    <source>
        <dbReference type="Google" id="ProtNLM"/>
    </source>
</evidence>
<accession>J9G307</accession>
<dbReference type="AlphaFoldDB" id="J9G307"/>
<proteinExistence type="predicted"/>
<gene>
    <name evidence="1" type="ORF">EVA_17947</name>
</gene>
<name>J9G307_9ZZZZ</name>
<sequence>MKYQFTPQYIRELASDEIFVFGSNLAGMHGGGAARFAYEKFGAVWGEGVGLHGQTYAIPTMQGGTDTIRPYVDEFIAFAKNHPEYTFLVTPIGCGIAGFTEEEIAPLFQEAIQVENIVLPEGFLNIINNTNREK</sequence>
<protein>
    <recommendedName>
        <fullName evidence="2">Macro domain-containing protein</fullName>
    </recommendedName>
</protein>
<dbReference type="EMBL" id="AMCI01006670">
    <property type="protein sequence ID" value="EJW93949.1"/>
    <property type="molecule type" value="Genomic_DNA"/>
</dbReference>
<evidence type="ECO:0000313" key="1">
    <source>
        <dbReference type="EMBL" id="EJW93949.1"/>
    </source>
</evidence>
<organism evidence="1">
    <name type="scientific">gut metagenome</name>
    <dbReference type="NCBI Taxonomy" id="749906"/>
    <lineage>
        <taxon>unclassified sequences</taxon>
        <taxon>metagenomes</taxon>
        <taxon>organismal metagenomes</taxon>
    </lineage>
</organism>